<dbReference type="RefSeq" id="WP_204818919.1">
    <property type="nucleotide sequence ID" value="NZ_JANHOF010000016.1"/>
</dbReference>
<dbReference type="CDD" id="cd02440">
    <property type="entry name" value="AdoMet_MTases"/>
    <property type="match status" value="1"/>
</dbReference>
<keyword evidence="3" id="KW-1185">Reference proteome</keyword>
<dbReference type="EMBL" id="JBHLVF010000028">
    <property type="protein sequence ID" value="MFC0393093.1"/>
    <property type="molecule type" value="Genomic_DNA"/>
</dbReference>
<dbReference type="GO" id="GO:0008168">
    <property type="term" value="F:methyltransferase activity"/>
    <property type="evidence" value="ECO:0007669"/>
    <property type="project" value="UniProtKB-KW"/>
</dbReference>
<feature type="domain" description="Methyltransferase type 11" evidence="1">
    <location>
        <begin position="15"/>
        <end position="63"/>
    </location>
</feature>
<dbReference type="InterPro" id="IPR013216">
    <property type="entry name" value="Methyltransf_11"/>
</dbReference>
<evidence type="ECO:0000313" key="2">
    <source>
        <dbReference type="EMBL" id="MFC0393093.1"/>
    </source>
</evidence>
<dbReference type="Pfam" id="PF08241">
    <property type="entry name" value="Methyltransf_11"/>
    <property type="match status" value="1"/>
</dbReference>
<name>A0ABV6JB48_9BACL</name>
<dbReference type="Gene3D" id="3.40.50.150">
    <property type="entry name" value="Vaccinia Virus protein VP39"/>
    <property type="match status" value="1"/>
</dbReference>
<dbReference type="SUPFAM" id="SSF53335">
    <property type="entry name" value="S-adenosyl-L-methionine-dependent methyltransferases"/>
    <property type="match status" value="1"/>
</dbReference>
<comment type="caution">
    <text evidence="2">The sequence shown here is derived from an EMBL/GenBank/DDBJ whole genome shotgun (WGS) entry which is preliminary data.</text>
</comment>
<dbReference type="InterPro" id="IPR029063">
    <property type="entry name" value="SAM-dependent_MTases_sf"/>
</dbReference>
<keyword evidence="2" id="KW-0489">Methyltransferase</keyword>
<sequence>MRMPNYNIEVDYRYVSEFNYPFEENSFDVIICFKVLCYIPTKELRNNYLDHLYRLLKPGGICLVTQNIVPDECIDDAVDEDYRKSPASRFPTIERGDCFPQGEGYVRWFTDGDLEEELRNSKLALTGYQSDEQYGGSGFMRLITLDKGGVFKCF</sequence>
<dbReference type="Proteomes" id="UP001589818">
    <property type="component" value="Unassembled WGS sequence"/>
</dbReference>
<proteinExistence type="predicted"/>
<accession>A0ABV6JB48</accession>
<gene>
    <name evidence="2" type="ORF">ACFFJ8_17135</name>
</gene>
<protein>
    <submittedName>
        <fullName evidence="2">Class I SAM-dependent methyltransferase</fullName>
        <ecNumber evidence="2">2.1.1.-</ecNumber>
    </submittedName>
</protein>
<keyword evidence="2" id="KW-0808">Transferase</keyword>
<reference evidence="2 3" key="1">
    <citation type="submission" date="2024-09" db="EMBL/GenBank/DDBJ databases">
        <authorList>
            <person name="Sun Q."/>
            <person name="Mori K."/>
        </authorList>
    </citation>
    <scope>NUCLEOTIDE SEQUENCE [LARGE SCALE GENOMIC DNA]</scope>
    <source>
        <strain evidence="2 3">CCM 4839</strain>
    </source>
</reference>
<dbReference type="EC" id="2.1.1.-" evidence="2"/>
<evidence type="ECO:0000313" key="3">
    <source>
        <dbReference type="Proteomes" id="UP001589818"/>
    </source>
</evidence>
<evidence type="ECO:0000259" key="1">
    <source>
        <dbReference type="Pfam" id="PF08241"/>
    </source>
</evidence>
<dbReference type="GO" id="GO:0032259">
    <property type="term" value="P:methylation"/>
    <property type="evidence" value="ECO:0007669"/>
    <property type="project" value="UniProtKB-KW"/>
</dbReference>
<organism evidence="2 3">
    <name type="scientific">Paenibacillus mendelii</name>
    <dbReference type="NCBI Taxonomy" id="206163"/>
    <lineage>
        <taxon>Bacteria</taxon>
        <taxon>Bacillati</taxon>
        <taxon>Bacillota</taxon>
        <taxon>Bacilli</taxon>
        <taxon>Bacillales</taxon>
        <taxon>Paenibacillaceae</taxon>
        <taxon>Paenibacillus</taxon>
    </lineage>
</organism>